<dbReference type="Proteomes" id="UP000199520">
    <property type="component" value="Unassembled WGS sequence"/>
</dbReference>
<feature type="transmembrane region" description="Helical" evidence="3">
    <location>
        <begin position="61"/>
        <end position="79"/>
    </location>
</feature>
<dbReference type="EMBL" id="FOTS01000015">
    <property type="protein sequence ID" value="SFL73282.1"/>
    <property type="molecule type" value="Genomic_DNA"/>
</dbReference>
<dbReference type="GO" id="GO:0005886">
    <property type="term" value="C:plasma membrane"/>
    <property type="evidence" value="ECO:0007669"/>
    <property type="project" value="UniProtKB-SubCell"/>
</dbReference>
<dbReference type="PIRSF" id="PIRSF018571">
    <property type="entry name" value="SpoIIGA"/>
    <property type="match status" value="1"/>
</dbReference>
<keyword evidence="1 3" id="KW-0472">Membrane</keyword>
<feature type="transmembrane region" description="Helical" evidence="3">
    <location>
        <begin position="7"/>
        <end position="27"/>
    </location>
</feature>
<dbReference type="Pfam" id="PF03419">
    <property type="entry name" value="Peptidase_U4"/>
    <property type="match status" value="1"/>
</dbReference>
<dbReference type="NCBIfam" id="TIGR02854">
    <property type="entry name" value="spore_II_GA"/>
    <property type="match status" value="1"/>
</dbReference>
<keyword evidence="1" id="KW-0645">Protease</keyword>
<comment type="function">
    <text evidence="1">Probable aspartic protease that is responsible for the proteolytic cleavage of the RNA polymerase sigma E factor (SigE/spoIIGB) to yield the active peptide in the mother cell during sporulation. Responds to a signal from the forespore that is triggered by the extracellular signal protein SpoIIR.</text>
</comment>
<accession>A0A1I4K3E6</accession>
<keyword evidence="1" id="KW-0749">Sporulation</keyword>
<keyword evidence="3" id="KW-0812">Transmembrane</keyword>
<dbReference type="GO" id="GO:0030435">
    <property type="term" value="P:sporulation resulting in formation of a cellular spore"/>
    <property type="evidence" value="ECO:0007669"/>
    <property type="project" value="UniProtKB-KW"/>
</dbReference>
<keyword evidence="3" id="KW-1133">Transmembrane helix</keyword>
<dbReference type="GO" id="GO:0004190">
    <property type="term" value="F:aspartic-type endopeptidase activity"/>
    <property type="evidence" value="ECO:0007669"/>
    <property type="project" value="UniProtKB-KW"/>
</dbReference>
<keyword evidence="5" id="KW-1185">Reference proteome</keyword>
<dbReference type="GO" id="GO:0030436">
    <property type="term" value="P:asexual sporulation"/>
    <property type="evidence" value="ECO:0007669"/>
    <property type="project" value="InterPro"/>
</dbReference>
<evidence type="ECO:0000313" key="4">
    <source>
        <dbReference type="EMBL" id="SFL73282.1"/>
    </source>
</evidence>
<comment type="similarity">
    <text evidence="1">Belongs to the peptidase U4 family.</text>
</comment>
<dbReference type="AlphaFoldDB" id="A0A1I4K3E6"/>
<feature type="active site" evidence="2">
    <location>
        <position position="177"/>
    </location>
</feature>
<dbReference type="STRING" id="1123291.SAMN04490355_101592"/>
<protein>
    <recommendedName>
        <fullName evidence="1">Sporulation sigma-E factor-processing peptidase</fullName>
        <ecNumber evidence="1">3.4.23.-</ecNumber>
    </recommendedName>
    <alternativeName>
        <fullName evidence="1">Membrane-associated aspartic protease</fullName>
    </alternativeName>
    <alternativeName>
        <fullName evidence="1">Stage II sporulation protein GA</fullName>
    </alternativeName>
</protein>
<evidence type="ECO:0000256" key="3">
    <source>
        <dbReference type="SAM" id="Phobius"/>
    </source>
</evidence>
<name>A0A1I4K3E6_9FIRM</name>
<evidence type="ECO:0000313" key="5">
    <source>
        <dbReference type="Proteomes" id="UP000199520"/>
    </source>
</evidence>
<feature type="transmembrane region" description="Helical" evidence="3">
    <location>
        <begin position="33"/>
        <end position="49"/>
    </location>
</feature>
<evidence type="ECO:0000256" key="2">
    <source>
        <dbReference type="PIRSR" id="PIRSR018571-1"/>
    </source>
</evidence>
<dbReference type="EC" id="3.4.23.-" evidence="1"/>
<gene>
    <name evidence="4" type="ORF">SAMN04490355_101592</name>
</gene>
<keyword evidence="1" id="KW-1003">Cell membrane</keyword>
<dbReference type="GO" id="GO:0006508">
    <property type="term" value="P:proteolysis"/>
    <property type="evidence" value="ECO:0007669"/>
    <property type="project" value="UniProtKB-KW"/>
</dbReference>
<sequence>MYIYADVLFIINIMMNSMVLMLTAWTVGVAYKFWRILLAAVVGGCYVLLGMLPNMELCHTVLAKFVISWLLIYIAFGYTSKRKSFLLLASFYVISFILGGSIVGWVYFWQENYYSHALNKIFTNLSWKSILWGSCLGAILIVSIIRRMVSSTTRNQSLYRVKIEYNGQVAELTAMLDTGNSLYTTIGHKPVVLVSQYSVEPILSEDVVTFLRENVPEMWLVNLSRCIDDKWLSRTQIIPYHGIGSRSMLLAFRADALLVSLTGTAEIRIQDVVIGIYSGALSEDGTYAGLLHPQIINELYKKEGASICA</sequence>
<dbReference type="InterPro" id="IPR005081">
    <property type="entry name" value="SpoIIGA"/>
</dbReference>
<evidence type="ECO:0000256" key="1">
    <source>
        <dbReference type="PIRNR" id="PIRNR018571"/>
    </source>
</evidence>
<organism evidence="4 5">
    <name type="scientific">Pelosinus propionicus DSM 13327</name>
    <dbReference type="NCBI Taxonomy" id="1123291"/>
    <lineage>
        <taxon>Bacteria</taxon>
        <taxon>Bacillati</taxon>
        <taxon>Bacillota</taxon>
        <taxon>Negativicutes</taxon>
        <taxon>Selenomonadales</taxon>
        <taxon>Sporomusaceae</taxon>
        <taxon>Pelosinus</taxon>
    </lineage>
</organism>
<proteinExistence type="inferred from homology"/>
<dbReference type="OrthoDB" id="2690199at2"/>
<keyword evidence="1" id="KW-0378">Hydrolase</keyword>
<keyword evidence="1" id="KW-0064">Aspartyl protease</keyword>
<comment type="subcellular location">
    <subcellularLocation>
        <location evidence="1">Cell membrane</location>
    </subcellularLocation>
</comment>
<feature type="transmembrane region" description="Helical" evidence="3">
    <location>
        <begin position="85"/>
        <end position="109"/>
    </location>
</feature>
<reference evidence="5" key="1">
    <citation type="submission" date="2016-10" db="EMBL/GenBank/DDBJ databases">
        <authorList>
            <person name="Varghese N."/>
            <person name="Submissions S."/>
        </authorList>
    </citation>
    <scope>NUCLEOTIDE SEQUENCE [LARGE SCALE GENOMIC DNA]</scope>
    <source>
        <strain evidence="5">DSM 13327</strain>
    </source>
</reference>
<feature type="transmembrane region" description="Helical" evidence="3">
    <location>
        <begin position="130"/>
        <end position="149"/>
    </location>
</feature>